<accession>A0AAN7WNX3</accession>
<evidence type="ECO:0000313" key="3">
    <source>
        <dbReference type="Proteomes" id="UP001310594"/>
    </source>
</evidence>
<reference evidence="2" key="1">
    <citation type="submission" date="2023-08" db="EMBL/GenBank/DDBJ databases">
        <title>Black Yeasts Isolated from many extreme environments.</title>
        <authorList>
            <person name="Coleine C."/>
            <person name="Stajich J.E."/>
            <person name="Selbmann L."/>
        </authorList>
    </citation>
    <scope>NUCLEOTIDE SEQUENCE</scope>
    <source>
        <strain evidence="2">CCFEE 5810</strain>
    </source>
</reference>
<dbReference type="Proteomes" id="UP001310594">
    <property type="component" value="Unassembled WGS sequence"/>
</dbReference>
<evidence type="ECO:0000256" key="1">
    <source>
        <dbReference type="SAM" id="Coils"/>
    </source>
</evidence>
<name>A0AAN7WNX3_9PEZI</name>
<keyword evidence="1" id="KW-0175">Coiled coil</keyword>
<comment type="caution">
    <text evidence="2">The sequence shown here is derived from an EMBL/GenBank/DDBJ whole genome shotgun (WGS) entry which is preliminary data.</text>
</comment>
<evidence type="ECO:0000313" key="2">
    <source>
        <dbReference type="EMBL" id="KAK5704065.1"/>
    </source>
</evidence>
<organism evidence="2 3">
    <name type="scientific">Elasticomyces elasticus</name>
    <dbReference type="NCBI Taxonomy" id="574655"/>
    <lineage>
        <taxon>Eukaryota</taxon>
        <taxon>Fungi</taxon>
        <taxon>Dikarya</taxon>
        <taxon>Ascomycota</taxon>
        <taxon>Pezizomycotina</taxon>
        <taxon>Dothideomycetes</taxon>
        <taxon>Dothideomycetidae</taxon>
        <taxon>Mycosphaerellales</taxon>
        <taxon>Teratosphaeriaceae</taxon>
        <taxon>Elasticomyces</taxon>
    </lineage>
</organism>
<dbReference type="AlphaFoldDB" id="A0AAN7WNX3"/>
<sequence>MDASLRQQTIDELKGDVEQMEADLEKILDQLQDVQERLIAFAVSIQDQHEWIEDLRRKYAGILSSDTIPEMDEELKREVEDLQETLGFLDTGSTIKQIRNHMPEILQKEEAELAQTETEYAQQSARQLEMLLDLNRARKKLDYAKVLLGGKPATYQTNAPGDELLPLAWRS</sequence>
<feature type="coiled-coil region" evidence="1">
    <location>
        <begin position="10"/>
        <end position="37"/>
    </location>
</feature>
<proteinExistence type="predicted"/>
<protein>
    <submittedName>
        <fullName evidence="2">Uncharacterized protein</fullName>
    </submittedName>
</protein>
<dbReference type="EMBL" id="JAVRQU010000004">
    <property type="protein sequence ID" value="KAK5704065.1"/>
    <property type="molecule type" value="Genomic_DNA"/>
</dbReference>
<gene>
    <name evidence="2" type="ORF">LTR97_003078</name>
</gene>